<feature type="domain" description="N-acetyltransferase" evidence="1">
    <location>
        <begin position="109"/>
        <end position="243"/>
    </location>
</feature>
<keyword evidence="2" id="KW-0808">Transferase</keyword>
<dbReference type="EMBL" id="CP034348">
    <property type="protein sequence ID" value="QGX99310.1"/>
    <property type="molecule type" value="Genomic_DNA"/>
</dbReference>
<dbReference type="SUPFAM" id="SSF55729">
    <property type="entry name" value="Acyl-CoA N-acyltransferases (Nat)"/>
    <property type="match status" value="1"/>
</dbReference>
<sequence length="243" mass="26419">MMPGVQQLYDVCEATWPPARRFEEGVFTFRDGAGGGKRVSAATARQPVTADKLPRAEEVMRGMDQPPLFMIRDGEEALDALLAEAGYDVIDPVNLYACPMETLTAHPLPQVTTFTIWEPLAIMRDIWAAGGIGPARVEVMRRAQGPKTGLFGRLNARPAGTGYVGLHRGVAMVHALEILPDHRGQGLGGHMMRQAAHWAADQGGTHMSVICTQANTGANALYTSLGMRLVGTYHYRIKEDAPR</sequence>
<dbReference type="Pfam" id="PF00583">
    <property type="entry name" value="Acetyltransf_1"/>
    <property type="match status" value="1"/>
</dbReference>
<evidence type="ECO:0000259" key="1">
    <source>
        <dbReference type="PROSITE" id="PS51186"/>
    </source>
</evidence>
<reference evidence="3" key="1">
    <citation type="submission" date="2018-12" db="EMBL/GenBank/DDBJ databases">
        <title>Complete genome sequence of Roseovarius sp. MME-070.</title>
        <authorList>
            <person name="Nam Y.-D."/>
            <person name="Kang J."/>
            <person name="Chung W.-H."/>
            <person name="Park Y.S."/>
        </authorList>
    </citation>
    <scope>NUCLEOTIDE SEQUENCE [LARGE SCALE GENOMIC DNA]</scope>
    <source>
        <strain evidence="3">MME-070</strain>
    </source>
</reference>
<dbReference type="KEGG" id="rom:EI983_13960"/>
<dbReference type="CDD" id="cd04301">
    <property type="entry name" value="NAT_SF"/>
    <property type="match status" value="1"/>
</dbReference>
<dbReference type="InterPro" id="IPR016181">
    <property type="entry name" value="Acyl_CoA_acyltransferase"/>
</dbReference>
<evidence type="ECO:0000313" key="2">
    <source>
        <dbReference type="EMBL" id="QGX99310.1"/>
    </source>
</evidence>
<dbReference type="InterPro" id="IPR000182">
    <property type="entry name" value="GNAT_dom"/>
</dbReference>
<proteinExistence type="predicted"/>
<dbReference type="Proteomes" id="UP000428330">
    <property type="component" value="Chromosome"/>
</dbReference>
<gene>
    <name evidence="2" type="ORF">EI983_13960</name>
</gene>
<dbReference type="Gene3D" id="3.40.630.30">
    <property type="match status" value="1"/>
</dbReference>
<accession>A0A6I6IQ61</accession>
<dbReference type="OrthoDB" id="7301318at2"/>
<dbReference type="GO" id="GO:0016747">
    <property type="term" value="F:acyltransferase activity, transferring groups other than amino-acyl groups"/>
    <property type="evidence" value="ECO:0007669"/>
    <property type="project" value="InterPro"/>
</dbReference>
<keyword evidence="3" id="KW-1185">Reference proteome</keyword>
<protein>
    <submittedName>
        <fullName evidence="2">GNAT family N-acetyltransferase</fullName>
    </submittedName>
</protein>
<dbReference type="PANTHER" id="PTHR43072">
    <property type="entry name" value="N-ACETYLTRANSFERASE"/>
    <property type="match status" value="1"/>
</dbReference>
<organism evidence="2 3">
    <name type="scientific">Roseovarius faecimaris</name>
    <dbReference type="NCBI Taxonomy" id="2494550"/>
    <lineage>
        <taxon>Bacteria</taxon>
        <taxon>Pseudomonadati</taxon>
        <taxon>Pseudomonadota</taxon>
        <taxon>Alphaproteobacteria</taxon>
        <taxon>Rhodobacterales</taxon>
        <taxon>Roseobacteraceae</taxon>
        <taxon>Roseovarius</taxon>
    </lineage>
</organism>
<dbReference type="PROSITE" id="PS51186">
    <property type="entry name" value="GNAT"/>
    <property type="match status" value="1"/>
</dbReference>
<dbReference type="AlphaFoldDB" id="A0A6I6IQ61"/>
<evidence type="ECO:0000313" key="3">
    <source>
        <dbReference type="Proteomes" id="UP000428330"/>
    </source>
</evidence>
<name>A0A6I6IQ61_9RHOB</name>